<proteinExistence type="predicted"/>
<feature type="transmembrane region" description="Helical" evidence="2">
    <location>
        <begin position="37"/>
        <end position="57"/>
    </location>
</feature>
<keyword evidence="2" id="KW-1133">Transmembrane helix</keyword>
<protein>
    <submittedName>
        <fullName evidence="3">Uncharacterized protein</fullName>
    </submittedName>
</protein>
<sequence length="132" mass="14469">MNLTPTKIILTFATDLPTFVGSIAYLISLLASPQTFLSSFWILTLSTVEVNSLLVTLNARDYIHWTRQNESIEMHSGVRFPSGSGSGSSGDRRATLPPPDNRITIRIDKQTTIDLEEGNGYSPGNSDSKPKI</sequence>
<name>A0AAD7GCX2_MYCRO</name>
<evidence type="ECO:0000256" key="2">
    <source>
        <dbReference type="SAM" id="Phobius"/>
    </source>
</evidence>
<accession>A0AAD7GCX2</accession>
<organism evidence="3 4">
    <name type="scientific">Mycena rosella</name>
    <name type="common">Pink bonnet</name>
    <name type="synonym">Agaricus rosellus</name>
    <dbReference type="NCBI Taxonomy" id="1033263"/>
    <lineage>
        <taxon>Eukaryota</taxon>
        <taxon>Fungi</taxon>
        <taxon>Dikarya</taxon>
        <taxon>Basidiomycota</taxon>
        <taxon>Agaricomycotina</taxon>
        <taxon>Agaricomycetes</taxon>
        <taxon>Agaricomycetidae</taxon>
        <taxon>Agaricales</taxon>
        <taxon>Marasmiineae</taxon>
        <taxon>Mycenaceae</taxon>
        <taxon>Mycena</taxon>
    </lineage>
</organism>
<evidence type="ECO:0000313" key="3">
    <source>
        <dbReference type="EMBL" id="KAJ7683200.1"/>
    </source>
</evidence>
<keyword evidence="4" id="KW-1185">Reference proteome</keyword>
<feature type="transmembrane region" description="Helical" evidence="2">
    <location>
        <begin position="12"/>
        <end position="31"/>
    </location>
</feature>
<dbReference type="EMBL" id="JARKIE010000110">
    <property type="protein sequence ID" value="KAJ7683200.1"/>
    <property type="molecule type" value="Genomic_DNA"/>
</dbReference>
<keyword evidence="2" id="KW-0812">Transmembrane</keyword>
<evidence type="ECO:0000256" key="1">
    <source>
        <dbReference type="SAM" id="MobiDB-lite"/>
    </source>
</evidence>
<feature type="compositionally biased region" description="Polar residues" evidence="1">
    <location>
        <begin position="122"/>
        <end position="132"/>
    </location>
</feature>
<evidence type="ECO:0000313" key="4">
    <source>
        <dbReference type="Proteomes" id="UP001221757"/>
    </source>
</evidence>
<feature type="region of interest" description="Disordered" evidence="1">
    <location>
        <begin position="76"/>
        <end position="132"/>
    </location>
</feature>
<comment type="caution">
    <text evidence="3">The sequence shown here is derived from an EMBL/GenBank/DDBJ whole genome shotgun (WGS) entry which is preliminary data.</text>
</comment>
<dbReference type="AlphaFoldDB" id="A0AAD7GCX2"/>
<dbReference type="Proteomes" id="UP001221757">
    <property type="component" value="Unassembled WGS sequence"/>
</dbReference>
<gene>
    <name evidence="3" type="ORF">B0H17DRAFT_1205263</name>
</gene>
<reference evidence="3" key="1">
    <citation type="submission" date="2023-03" db="EMBL/GenBank/DDBJ databases">
        <title>Massive genome expansion in bonnet fungi (Mycena s.s.) driven by repeated elements and novel gene families across ecological guilds.</title>
        <authorList>
            <consortium name="Lawrence Berkeley National Laboratory"/>
            <person name="Harder C.B."/>
            <person name="Miyauchi S."/>
            <person name="Viragh M."/>
            <person name="Kuo A."/>
            <person name="Thoen E."/>
            <person name="Andreopoulos B."/>
            <person name="Lu D."/>
            <person name="Skrede I."/>
            <person name="Drula E."/>
            <person name="Henrissat B."/>
            <person name="Morin E."/>
            <person name="Kohler A."/>
            <person name="Barry K."/>
            <person name="LaButti K."/>
            <person name="Morin E."/>
            <person name="Salamov A."/>
            <person name="Lipzen A."/>
            <person name="Mereny Z."/>
            <person name="Hegedus B."/>
            <person name="Baldrian P."/>
            <person name="Stursova M."/>
            <person name="Weitz H."/>
            <person name="Taylor A."/>
            <person name="Grigoriev I.V."/>
            <person name="Nagy L.G."/>
            <person name="Martin F."/>
            <person name="Kauserud H."/>
        </authorList>
    </citation>
    <scope>NUCLEOTIDE SEQUENCE</scope>
    <source>
        <strain evidence="3">CBHHK067</strain>
    </source>
</reference>
<keyword evidence="2" id="KW-0472">Membrane</keyword>